<dbReference type="EMBL" id="QUSL01000020">
    <property type="protein sequence ID" value="RGD83765.1"/>
    <property type="molecule type" value="Genomic_DNA"/>
</dbReference>
<dbReference type="SMART" id="SM01061">
    <property type="entry name" value="CAT_RBD"/>
    <property type="match status" value="1"/>
</dbReference>
<dbReference type="PANTHER" id="PTHR30185:SF15">
    <property type="entry name" value="CRYPTIC BETA-GLUCOSIDE BGL OPERON ANTITERMINATOR"/>
    <property type="match status" value="1"/>
</dbReference>
<dbReference type="RefSeq" id="WP_117581851.1">
    <property type="nucleotide sequence ID" value="NZ_QUSL01000020.1"/>
</dbReference>
<dbReference type="InterPro" id="IPR036650">
    <property type="entry name" value="CAT_RNA-bd_dom_sf"/>
</dbReference>
<dbReference type="AlphaFoldDB" id="A0A3E3ED15"/>
<gene>
    <name evidence="3" type="ORF">DXB93_12055</name>
</gene>
<evidence type="ECO:0000313" key="3">
    <source>
        <dbReference type="EMBL" id="RGD83765.1"/>
    </source>
</evidence>
<dbReference type="Proteomes" id="UP000261032">
    <property type="component" value="Unassembled WGS sequence"/>
</dbReference>
<dbReference type="Gene3D" id="1.10.1790.10">
    <property type="entry name" value="PRD domain"/>
    <property type="match status" value="2"/>
</dbReference>
<dbReference type="InterPro" id="IPR036634">
    <property type="entry name" value="PRD_sf"/>
</dbReference>
<evidence type="ECO:0000313" key="4">
    <source>
        <dbReference type="Proteomes" id="UP000261032"/>
    </source>
</evidence>
<dbReference type="InterPro" id="IPR011608">
    <property type="entry name" value="PRD"/>
</dbReference>
<dbReference type="SUPFAM" id="SSF63520">
    <property type="entry name" value="PTS-regulatory domain, PRD"/>
    <property type="match status" value="2"/>
</dbReference>
<dbReference type="InterPro" id="IPR004341">
    <property type="entry name" value="CAT_RNA-bd_dom"/>
</dbReference>
<dbReference type="SUPFAM" id="SSF50151">
    <property type="entry name" value="SacY-like RNA-binding domain"/>
    <property type="match status" value="1"/>
</dbReference>
<dbReference type="PROSITE" id="PS51372">
    <property type="entry name" value="PRD_2"/>
    <property type="match status" value="2"/>
</dbReference>
<feature type="domain" description="PRD" evidence="2">
    <location>
        <begin position="61"/>
        <end position="166"/>
    </location>
</feature>
<name>A0A3E3ED15_9FIRM</name>
<proteinExistence type="predicted"/>
<evidence type="ECO:0000259" key="2">
    <source>
        <dbReference type="PROSITE" id="PS51372"/>
    </source>
</evidence>
<dbReference type="PANTHER" id="PTHR30185">
    <property type="entry name" value="CRYPTIC BETA-GLUCOSIDE BGL OPERON ANTITERMINATOR"/>
    <property type="match status" value="1"/>
</dbReference>
<accession>A0A3E3ED15</accession>
<organism evidence="3 4">
    <name type="scientific">Thomasclavelia ramosa</name>
    <dbReference type="NCBI Taxonomy" id="1547"/>
    <lineage>
        <taxon>Bacteria</taxon>
        <taxon>Bacillati</taxon>
        <taxon>Bacillota</taxon>
        <taxon>Erysipelotrichia</taxon>
        <taxon>Erysipelotrichales</taxon>
        <taxon>Coprobacillaceae</taxon>
        <taxon>Thomasclavelia</taxon>
    </lineage>
</organism>
<dbReference type="Pfam" id="PF00874">
    <property type="entry name" value="PRD"/>
    <property type="match status" value="2"/>
</dbReference>
<dbReference type="Gene3D" id="2.30.24.10">
    <property type="entry name" value="CAT RNA-binding domain"/>
    <property type="match status" value="1"/>
</dbReference>
<dbReference type="InterPro" id="IPR050661">
    <property type="entry name" value="BglG_antiterminators"/>
</dbReference>
<dbReference type="Pfam" id="PF03123">
    <property type="entry name" value="CAT_RBD"/>
    <property type="match status" value="1"/>
</dbReference>
<dbReference type="GO" id="GO:0003723">
    <property type="term" value="F:RNA binding"/>
    <property type="evidence" value="ECO:0007669"/>
    <property type="project" value="InterPro"/>
</dbReference>
<evidence type="ECO:0000256" key="1">
    <source>
        <dbReference type="ARBA" id="ARBA00022737"/>
    </source>
</evidence>
<feature type="domain" description="PRD" evidence="2">
    <location>
        <begin position="171"/>
        <end position="281"/>
    </location>
</feature>
<comment type="caution">
    <text evidence="3">The sequence shown here is derived from an EMBL/GenBank/DDBJ whole genome shotgun (WGS) entry which is preliminary data.</text>
</comment>
<keyword evidence="1" id="KW-0677">Repeat</keyword>
<protein>
    <submittedName>
        <fullName evidence="3">PRD domain-containing protein</fullName>
    </submittedName>
</protein>
<sequence length="289" mass="34170">MKVIKKINNNIAIAVDGENNEVIVFAKGIGYGNIPYEIKDLSVIERTFYDVDNRYYGLLKEIPNNIFNLVTKMVDVAKKNIEDELSPNLVFILADHINFAIIREKNGMDISLPYSYELEYEYPLLTKISKWMVKKTNEELDIHLPKGEVTSITMHFINALEGTNTKMHAGNIENKISKVIFNVTNIVEKHFNFNIDKKSFNHFRFKNHLKYFVQRKEAREMFTDNNRELYESMIEKYPDTYDCISKIDNYFYQEYKEKCTTEELLYLLVHVNRLYIKEDCHRKGITPEK</sequence>
<dbReference type="GO" id="GO:0006355">
    <property type="term" value="P:regulation of DNA-templated transcription"/>
    <property type="evidence" value="ECO:0007669"/>
    <property type="project" value="InterPro"/>
</dbReference>
<reference evidence="3 4" key="1">
    <citation type="submission" date="2018-08" db="EMBL/GenBank/DDBJ databases">
        <title>A genome reference for cultivated species of the human gut microbiota.</title>
        <authorList>
            <person name="Zou Y."/>
            <person name="Xue W."/>
            <person name="Luo G."/>
        </authorList>
    </citation>
    <scope>NUCLEOTIDE SEQUENCE [LARGE SCALE GENOMIC DNA]</scope>
    <source>
        <strain evidence="3 4">OM06-4</strain>
    </source>
</reference>